<evidence type="ECO:0000256" key="5">
    <source>
        <dbReference type="ARBA" id="ARBA00022737"/>
    </source>
</evidence>
<feature type="compositionally biased region" description="Low complexity" evidence="9">
    <location>
        <begin position="722"/>
        <end position="740"/>
    </location>
</feature>
<feature type="domain" description="VWFA" evidence="10">
    <location>
        <begin position="412"/>
        <end position="592"/>
    </location>
</feature>
<dbReference type="PROSITE" id="PS50279">
    <property type="entry name" value="BPTI_KUNITZ_2"/>
    <property type="match status" value="1"/>
</dbReference>
<feature type="compositionally biased region" description="Polar residues" evidence="9">
    <location>
        <begin position="625"/>
        <end position="636"/>
    </location>
</feature>
<evidence type="ECO:0000256" key="4">
    <source>
        <dbReference type="ARBA" id="ARBA00022729"/>
    </source>
</evidence>
<evidence type="ECO:0000313" key="13">
    <source>
        <dbReference type="Proteomes" id="UP000324091"/>
    </source>
</evidence>
<dbReference type="InterPro" id="IPR020901">
    <property type="entry name" value="Prtase_inh_Kunz-CS"/>
</dbReference>
<evidence type="ECO:0000256" key="3">
    <source>
        <dbReference type="ARBA" id="ARBA00022530"/>
    </source>
</evidence>
<dbReference type="InterPro" id="IPR008160">
    <property type="entry name" value="Collagen"/>
</dbReference>
<accession>A0A5C6PLU5</accession>
<feature type="region of interest" description="Disordered" evidence="9">
    <location>
        <begin position="719"/>
        <end position="740"/>
    </location>
</feature>
<comment type="caution">
    <text evidence="12">The sequence shown here is derived from an EMBL/GenBank/DDBJ whole genome shotgun (WGS) entry which is preliminary data.</text>
</comment>
<keyword evidence="5" id="KW-0677">Repeat</keyword>
<sequence>MTPVLGKKGRPGEDGAPGVKGEKGEYGISGLPGQEGPEGKPGYKGEKGERGECGTPGVKGAAGPVGLVGTRGPRGLQGLPGPPGDIGPEGIQGKQEFGALFVWANVAQLALQEFRGKLELDVLVQRVLKGRKVSKAVKDPLVKVCLDQRGIGGSLDRGGRGDNKEWELKEIRGTLGLLVFQGQLGQQELGYKEKRELRVQEGHQESEDFQAKVFLVLREIKVYQESKELQEIGVLVKPVKRVNVGYQASRACRDSQEGPYLVQRVMLGLLVPLVQLGRQAMDYLVQRVIMVIQVYQDHMVPKVKVFLALWVLLVCQVYQVSPVLKELEFLVRRVILASEDCQDCLDHLGRAFKDHLVILEDQGLLVQGDHKEMVFKAQREGREQKEIQREDIIKLIKEICGCGIKCKERPMELVFVIDSSESVGPENFEIIKDFVIRLVDRTTVGRNATRIGLVLYSLDVHLEFNLARYATKQDIRHAIRKIPYMGEGTYTGTAIRKATQEAFLNARRGVSKVAIVITDGQTDKREPVKLDLAVREAHAANIEMYALGIVNASDPTQAEFLQELNLIASDPDDEHMYLIDDFNTLPALESKLVSQFCEDENGALIYNHITNGHWNGNSGHGDSVGDNNGQNSNSNRGFGKSGISSSDKEEIQNRRRHNSRNRGDTFTLPISADPLPVQVEEEDEGEDLDIRAQARISSIATLINKTSVVSVREGSISNDVVLSSPSSSSNTSTSSASTLSLNSNKLQSTVLPQEVSPLDPRCSLSLNQGPCRNYTIHWYYDKQANSCAQFWYGGCGGNDNRYETEEECKKTCVVFSLLPYYQNNRNWA</sequence>
<dbReference type="CDD" id="cd22628">
    <property type="entry name" value="Kunitz_collagen_alpha1_XXVIII"/>
    <property type="match status" value="1"/>
</dbReference>
<dbReference type="SMART" id="SM00327">
    <property type="entry name" value="VWA"/>
    <property type="match status" value="1"/>
</dbReference>
<protein>
    <submittedName>
        <fullName evidence="12">Collagen alpha-1(XXVIII) chain</fullName>
    </submittedName>
</protein>
<dbReference type="SUPFAM" id="SSF57362">
    <property type="entry name" value="BPTI-like"/>
    <property type="match status" value="1"/>
</dbReference>
<dbReference type="InterPro" id="IPR036880">
    <property type="entry name" value="Kunitz_BPTI_sf"/>
</dbReference>
<evidence type="ECO:0000313" key="12">
    <source>
        <dbReference type="EMBL" id="TWW80782.1"/>
    </source>
</evidence>
<keyword evidence="7 12" id="KW-0176">Collagen</keyword>
<evidence type="ECO:0000259" key="10">
    <source>
        <dbReference type="PROSITE" id="PS50234"/>
    </source>
</evidence>
<dbReference type="SMART" id="SM00131">
    <property type="entry name" value="KU"/>
    <property type="match status" value="1"/>
</dbReference>
<dbReference type="GO" id="GO:0004867">
    <property type="term" value="F:serine-type endopeptidase inhibitor activity"/>
    <property type="evidence" value="ECO:0007669"/>
    <property type="project" value="InterPro"/>
</dbReference>
<name>A0A5C6PLU5_9TELE</name>
<dbReference type="EMBL" id="RHFK02000001">
    <property type="protein sequence ID" value="TWW80782.1"/>
    <property type="molecule type" value="Genomic_DNA"/>
</dbReference>
<keyword evidence="3" id="KW-0272">Extracellular matrix</keyword>
<evidence type="ECO:0000256" key="7">
    <source>
        <dbReference type="ARBA" id="ARBA00023119"/>
    </source>
</evidence>
<feature type="domain" description="BPTI/Kunitz inhibitor" evidence="11">
    <location>
        <begin position="762"/>
        <end position="812"/>
    </location>
</feature>
<dbReference type="PANTHER" id="PTHR24020:SF87">
    <property type="entry name" value="COLLAGEN ALPHA-1(VI) CHAIN-LIKE"/>
    <property type="match status" value="1"/>
</dbReference>
<dbReference type="InterPro" id="IPR002223">
    <property type="entry name" value="Kunitz_BPTI"/>
</dbReference>
<dbReference type="AlphaFoldDB" id="A0A5C6PLU5"/>
<dbReference type="FunFam" id="4.10.410.10:FF:000045">
    <property type="entry name" value="Collagen type XXVIII alpha 1 a"/>
    <property type="match status" value="1"/>
</dbReference>
<evidence type="ECO:0000256" key="1">
    <source>
        <dbReference type="ARBA" id="ARBA00004498"/>
    </source>
</evidence>
<dbReference type="GO" id="GO:0005581">
    <property type="term" value="C:collagen trimer"/>
    <property type="evidence" value="ECO:0007669"/>
    <property type="project" value="UniProtKB-KW"/>
</dbReference>
<keyword evidence="4" id="KW-0732">Signal</keyword>
<proteinExistence type="predicted"/>
<comment type="subcellular location">
    <subcellularLocation>
        <location evidence="1">Secreted</location>
        <location evidence="1">Extracellular space</location>
        <location evidence="1">Extracellular matrix</location>
    </subcellularLocation>
</comment>
<dbReference type="Pfam" id="PF00014">
    <property type="entry name" value="Kunitz_BPTI"/>
    <property type="match status" value="1"/>
</dbReference>
<organism evidence="12 13">
    <name type="scientific">Takifugu flavidus</name>
    <name type="common">sansaifugu</name>
    <dbReference type="NCBI Taxonomy" id="433684"/>
    <lineage>
        <taxon>Eukaryota</taxon>
        <taxon>Metazoa</taxon>
        <taxon>Chordata</taxon>
        <taxon>Craniata</taxon>
        <taxon>Vertebrata</taxon>
        <taxon>Euteleostomi</taxon>
        <taxon>Actinopterygii</taxon>
        <taxon>Neopterygii</taxon>
        <taxon>Teleostei</taxon>
        <taxon>Neoteleostei</taxon>
        <taxon>Acanthomorphata</taxon>
        <taxon>Eupercaria</taxon>
        <taxon>Tetraodontiformes</taxon>
        <taxon>Tetradontoidea</taxon>
        <taxon>Tetraodontidae</taxon>
        <taxon>Takifugu</taxon>
    </lineage>
</organism>
<dbReference type="Pfam" id="PF01391">
    <property type="entry name" value="Collagen"/>
    <property type="match status" value="1"/>
</dbReference>
<evidence type="ECO:0000256" key="2">
    <source>
        <dbReference type="ARBA" id="ARBA00022525"/>
    </source>
</evidence>
<evidence type="ECO:0000256" key="6">
    <source>
        <dbReference type="ARBA" id="ARBA00022889"/>
    </source>
</evidence>
<dbReference type="PANTHER" id="PTHR24020">
    <property type="entry name" value="COLLAGEN ALPHA"/>
    <property type="match status" value="1"/>
</dbReference>
<dbReference type="InterPro" id="IPR050525">
    <property type="entry name" value="ECM_Assembly_Org"/>
</dbReference>
<dbReference type="Gene3D" id="4.10.410.10">
    <property type="entry name" value="Pancreatic trypsin inhibitor Kunitz domain"/>
    <property type="match status" value="1"/>
</dbReference>
<gene>
    <name evidence="12" type="ORF">D4764_01G0005970</name>
</gene>
<feature type="region of interest" description="Disordered" evidence="9">
    <location>
        <begin position="617"/>
        <end position="686"/>
    </location>
</feature>
<reference evidence="12 13" key="1">
    <citation type="submission" date="2019-04" db="EMBL/GenBank/DDBJ databases">
        <title>Chromosome genome assembly for Takifugu flavidus.</title>
        <authorList>
            <person name="Xiao S."/>
        </authorList>
    </citation>
    <scope>NUCLEOTIDE SEQUENCE [LARGE SCALE GENOMIC DNA]</scope>
    <source>
        <strain evidence="12">HTHZ2018</strain>
        <tissue evidence="12">Muscle</tissue>
    </source>
</reference>
<dbReference type="InterPro" id="IPR002035">
    <property type="entry name" value="VWF_A"/>
</dbReference>
<dbReference type="PRINTS" id="PR00759">
    <property type="entry name" value="BASICPTASE"/>
</dbReference>
<dbReference type="PROSITE" id="PS50234">
    <property type="entry name" value="VWFA"/>
    <property type="match status" value="1"/>
</dbReference>
<dbReference type="Proteomes" id="UP000324091">
    <property type="component" value="Chromosome 1"/>
</dbReference>
<feature type="compositionally biased region" description="Basic and acidic residues" evidence="9">
    <location>
        <begin position="37"/>
        <end position="52"/>
    </location>
</feature>
<dbReference type="PRINTS" id="PR00453">
    <property type="entry name" value="VWFADOMAIN"/>
</dbReference>
<keyword evidence="8" id="KW-1015">Disulfide bond</keyword>
<dbReference type="FunFam" id="3.40.50.410:FF:000003">
    <property type="entry name" value="Collagen type VI alpha 3 chain"/>
    <property type="match status" value="1"/>
</dbReference>
<feature type="region of interest" description="Disordered" evidence="9">
    <location>
        <begin position="1"/>
        <end position="66"/>
    </location>
</feature>
<dbReference type="PROSITE" id="PS00280">
    <property type="entry name" value="BPTI_KUNITZ_1"/>
    <property type="match status" value="1"/>
</dbReference>
<evidence type="ECO:0000259" key="11">
    <source>
        <dbReference type="PROSITE" id="PS50279"/>
    </source>
</evidence>
<dbReference type="Gene3D" id="3.40.50.410">
    <property type="entry name" value="von Willebrand factor, type A domain"/>
    <property type="match status" value="1"/>
</dbReference>
<dbReference type="Pfam" id="PF00092">
    <property type="entry name" value="VWA"/>
    <property type="match status" value="1"/>
</dbReference>
<dbReference type="InterPro" id="IPR036465">
    <property type="entry name" value="vWFA_dom_sf"/>
</dbReference>
<evidence type="ECO:0000256" key="8">
    <source>
        <dbReference type="ARBA" id="ARBA00023157"/>
    </source>
</evidence>
<dbReference type="GO" id="GO:0007155">
    <property type="term" value="P:cell adhesion"/>
    <property type="evidence" value="ECO:0007669"/>
    <property type="project" value="UniProtKB-KW"/>
</dbReference>
<keyword evidence="13" id="KW-1185">Reference proteome</keyword>
<keyword evidence="6" id="KW-0130">Cell adhesion</keyword>
<evidence type="ECO:0000256" key="9">
    <source>
        <dbReference type="SAM" id="MobiDB-lite"/>
    </source>
</evidence>
<keyword evidence="2" id="KW-0964">Secreted</keyword>
<dbReference type="SUPFAM" id="SSF53300">
    <property type="entry name" value="vWA-like"/>
    <property type="match status" value="1"/>
</dbReference>